<dbReference type="InParanoid" id="A0A2G5CH65"/>
<keyword evidence="2" id="KW-1185">Reference proteome</keyword>
<reference evidence="1 2" key="1">
    <citation type="submission" date="2017-09" db="EMBL/GenBank/DDBJ databases">
        <title>WGS assembly of Aquilegia coerulea Goldsmith.</title>
        <authorList>
            <person name="Hodges S."/>
            <person name="Kramer E."/>
            <person name="Nordborg M."/>
            <person name="Tomkins J."/>
            <person name="Borevitz J."/>
            <person name="Derieg N."/>
            <person name="Yan J."/>
            <person name="Mihaltcheva S."/>
            <person name="Hayes R.D."/>
            <person name="Rokhsar D."/>
        </authorList>
    </citation>
    <scope>NUCLEOTIDE SEQUENCE [LARGE SCALE GENOMIC DNA]</scope>
    <source>
        <strain evidence="2">cv. Goldsmith</strain>
    </source>
</reference>
<proteinExistence type="predicted"/>
<evidence type="ECO:0000313" key="2">
    <source>
        <dbReference type="Proteomes" id="UP000230069"/>
    </source>
</evidence>
<evidence type="ECO:0000313" key="1">
    <source>
        <dbReference type="EMBL" id="PIA30626.1"/>
    </source>
</evidence>
<gene>
    <name evidence="1" type="ORF">AQUCO_05400015v1</name>
</gene>
<dbReference type="AlphaFoldDB" id="A0A2G5CH65"/>
<protein>
    <submittedName>
        <fullName evidence="1">Uncharacterized protein</fullName>
    </submittedName>
</protein>
<organism evidence="1 2">
    <name type="scientific">Aquilegia coerulea</name>
    <name type="common">Rocky mountain columbine</name>
    <dbReference type="NCBI Taxonomy" id="218851"/>
    <lineage>
        <taxon>Eukaryota</taxon>
        <taxon>Viridiplantae</taxon>
        <taxon>Streptophyta</taxon>
        <taxon>Embryophyta</taxon>
        <taxon>Tracheophyta</taxon>
        <taxon>Spermatophyta</taxon>
        <taxon>Magnoliopsida</taxon>
        <taxon>Ranunculales</taxon>
        <taxon>Ranunculaceae</taxon>
        <taxon>Thalictroideae</taxon>
        <taxon>Aquilegia</taxon>
    </lineage>
</organism>
<dbReference type="Proteomes" id="UP000230069">
    <property type="component" value="Unassembled WGS sequence"/>
</dbReference>
<dbReference type="EMBL" id="KZ305071">
    <property type="protein sequence ID" value="PIA30626.1"/>
    <property type="molecule type" value="Genomic_DNA"/>
</dbReference>
<name>A0A2G5CH65_AQUCA</name>
<sequence>MVLRHPPLGCHPQIFALKSLCSNPTLATRYSVNSYTVDLIFRITMCGVCGQKYGPISGRTVERNSPIT</sequence>
<accession>A0A2G5CH65</accession>